<evidence type="ECO:0000313" key="3">
    <source>
        <dbReference type="EMBL" id="SDW37115.1"/>
    </source>
</evidence>
<dbReference type="SUPFAM" id="SSF56349">
    <property type="entry name" value="DNA breaking-rejoining enzymes"/>
    <property type="match status" value="1"/>
</dbReference>
<dbReference type="Proteomes" id="UP000198828">
    <property type="component" value="Unassembled WGS sequence"/>
</dbReference>
<gene>
    <name evidence="3" type="ORF">SAMN05660923_00594</name>
</gene>
<keyword evidence="1" id="KW-0233">DNA recombination</keyword>
<evidence type="ECO:0000313" key="4">
    <source>
        <dbReference type="Proteomes" id="UP000198828"/>
    </source>
</evidence>
<organism evidence="3 4">
    <name type="scientific">Tepidimicrobium xylanilyticum</name>
    <dbReference type="NCBI Taxonomy" id="1123352"/>
    <lineage>
        <taxon>Bacteria</taxon>
        <taxon>Bacillati</taxon>
        <taxon>Bacillota</taxon>
        <taxon>Tissierellia</taxon>
        <taxon>Tissierellales</taxon>
        <taxon>Tepidimicrobiaceae</taxon>
        <taxon>Tepidimicrobium</taxon>
    </lineage>
</organism>
<evidence type="ECO:0000259" key="2">
    <source>
        <dbReference type="PROSITE" id="PS51898"/>
    </source>
</evidence>
<evidence type="ECO:0000256" key="1">
    <source>
        <dbReference type="ARBA" id="ARBA00023172"/>
    </source>
</evidence>
<dbReference type="InterPro" id="IPR013762">
    <property type="entry name" value="Integrase-like_cat_sf"/>
</dbReference>
<dbReference type="PROSITE" id="PS51898">
    <property type="entry name" value="TYR_RECOMBINASE"/>
    <property type="match status" value="1"/>
</dbReference>
<dbReference type="RefSeq" id="WP_200773618.1">
    <property type="nucleotide sequence ID" value="NZ_FNNG01000002.1"/>
</dbReference>
<dbReference type="GO" id="GO:0006310">
    <property type="term" value="P:DNA recombination"/>
    <property type="evidence" value="ECO:0007669"/>
    <property type="project" value="UniProtKB-KW"/>
</dbReference>
<dbReference type="GO" id="GO:0015074">
    <property type="term" value="P:DNA integration"/>
    <property type="evidence" value="ECO:0007669"/>
    <property type="project" value="InterPro"/>
</dbReference>
<protein>
    <submittedName>
        <fullName evidence="3">Phage integrase family protein</fullName>
    </submittedName>
</protein>
<dbReference type="Gene3D" id="1.10.443.10">
    <property type="entry name" value="Intergrase catalytic core"/>
    <property type="match status" value="1"/>
</dbReference>
<dbReference type="GO" id="GO:0003677">
    <property type="term" value="F:DNA binding"/>
    <property type="evidence" value="ECO:0007669"/>
    <property type="project" value="InterPro"/>
</dbReference>
<proteinExistence type="predicted"/>
<dbReference type="EMBL" id="FNNG01000002">
    <property type="protein sequence ID" value="SDW37115.1"/>
    <property type="molecule type" value="Genomic_DNA"/>
</dbReference>
<dbReference type="InterPro" id="IPR011010">
    <property type="entry name" value="DNA_brk_join_enz"/>
</dbReference>
<dbReference type="Pfam" id="PF00589">
    <property type="entry name" value="Phage_integrase"/>
    <property type="match status" value="1"/>
</dbReference>
<keyword evidence="4" id="KW-1185">Reference proteome</keyword>
<dbReference type="AlphaFoldDB" id="A0A1H2T065"/>
<feature type="domain" description="Tyr recombinase" evidence="2">
    <location>
        <begin position="1"/>
        <end position="83"/>
    </location>
</feature>
<reference evidence="3 4" key="1">
    <citation type="submission" date="2016-10" db="EMBL/GenBank/DDBJ databases">
        <authorList>
            <person name="de Groot N.N."/>
        </authorList>
    </citation>
    <scope>NUCLEOTIDE SEQUENCE [LARGE SCALE GENOMIC DNA]</scope>
    <source>
        <strain evidence="3 4">DSM 23310</strain>
    </source>
</reference>
<name>A0A1H2T065_9FIRM</name>
<dbReference type="InterPro" id="IPR002104">
    <property type="entry name" value="Integrase_catalytic"/>
</dbReference>
<sequence length="93" mass="11021">MIWEDGKYIQPNYYSHRFRKILKKPNFDKVIRFHDLRHTNATLLLSHGVDFKVIQTRLGHFDINTTLNIYSHVNLEMQKDATTKLNEILHGGN</sequence>
<accession>A0A1H2T065</accession>